<proteinExistence type="predicted"/>
<protein>
    <recommendedName>
        <fullName evidence="5">Secreted protein</fullName>
    </recommendedName>
</protein>
<feature type="signal peptide" evidence="2">
    <location>
        <begin position="1"/>
        <end position="22"/>
    </location>
</feature>
<accession>A0ABZ2J5V0</accession>
<reference evidence="3 4" key="1">
    <citation type="submission" date="2024-03" db="EMBL/GenBank/DDBJ databases">
        <title>A Dehalogenimonas Isolated from Estuarine Sediments Dihaloeliminates Chlorinated Alkanes.</title>
        <authorList>
            <person name="Yang Y."/>
            <person name="Wang H."/>
        </authorList>
    </citation>
    <scope>NUCLEOTIDE SEQUENCE [LARGE SCALE GENOMIC DNA]</scope>
    <source>
        <strain evidence="3 4">W</strain>
    </source>
</reference>
<keyword evidence="2" id="KW-0732">Signal</keyword>
<evidence type="ECO:0000313" key="3">
    <source>
        <dbReference type="EMBL" id="WWX26136.1"/>
    </source>
</evidence>
<evidence type="ECO:0000313" key="4">
    <source>
        <dbReference type="Proteomes" id="UP001375370"/>
    </source>
</evidence>
<keyword evidence="4" id="KW-1185">Reference proteome</keyword>
<evidence type="ECO:0000256" key="1">
    <source>
        <dbReference type="SAM" id="MobiDB-lite"/>
    </source>
</evidence>
<feature type="chain" id="PRO_5045073731" description="Secreted protein" evidence="2">
    <location>
        <begin position="23"/>
        <end position="138"/>
    </location>
</feature>
<feature type="region of interest" description="Disordered" evidence="1">
    <location>
        <begin position="92"/>
        <end position="138"/>
    </location>
</feature>
<dbReference type="RefSeq" id="WP_338739003.1">
    <property type="nucleotide sequence ID" value="NZ_CP146612.1"/>
</dbReference>
<evidence type="ECO:0008006" key="5">
    <source>
        <dbReference type="Google" id="ProtNLM"/>
    </source>
</evidence>
<sequence length="138" mass="14737">MVNTLLVTLAGAAVLVSTSVGAVVASESQSNTTTEREQNRLVVCEEPIQTQAQLREMEQLRDQLRSQTQTQDCLDLGAAEQNRLGQNADVNELGVGYHGSSEVDPSLAYQLGEPKNGNSYGESGDGTGPGDQRQWGKS</sequence>
<dbReference type="Proteomes" id="UP001375370">
    <property type="component" value="Chromosome"/>
</dbReference>
<evidence type="ECO:0000256" key="2">
    <source>
        <dbReference type="SAM" id="SignalP"/>
    </source>
</evidence>
<name>A0ABZ2J5V0_9CHLR</name>
<organism evidence="3 4">
    <name type="scientific">Candidatus Dehalogenimonas loeffleri</name>
    <dbReference type="NCBI Taxonomy" id="3127115"/>
    <lineage>
        <taxon>Bacteria</taxon>
        <taxon>Bacillati</taxon>
        <taxon>Chloroflexota</taxon>
        <taxon>Dehalococcoidia</taxon>
        <taxon>Dehalococcoidales</taxon>
        <taxon>Dehalococcoidaceae</taxon>
        <taxon>Dehalogenimonas</taxon>
    </lineage>
</organism>
<dbReference type="EMBL" id="CP146612">
    <property type="protein sequence ID" value="WWX26136.1"/>
    <property type="molecule type" value="Genomic_DNA"/>
</dbReference>
<gene>
    <name evidence="3" type="ORF">V8247_03980</name>
</gene>